<keyword evidence="2" id="KW-1185">Reference proteome</keyword>
<dbReference type="KEGG" id="schi:SCHIN_v1c03220"/>
<accession>A0A5B9Y4B3</accession>
<dbReference type="Proteomes" id="UP000323144">
    <property type="component" value="Chromosome"/>
</dbReference>
<gene>
    <name evidence="1" type="ORF">SCHIN_v1c03220</name>
</gene>
<organism evidence="1 2">
    <name type="scientific">Spiroplasma chinense</name>
    <dbReference type="NCBI Taxonomy" id="216932"/>
    <lineage>
        <taxon>Bacteria</taxon>
        <taxon>Bacillati</taxon>
        <taxon>Mycoplasmatota</taxon>
        <taxon>Mollicutes</taxon>
        <taxon>Entomoplasmatales</taxon>
        <taxon>Spiroplasmataceae</taxon>
        <taxon>Spiroplasma</taxon>
    </lineage>
</organism>
<proteinExistence type="predicted"/>
<protein>
    <submittedName>
        <fullName evidence="1">Uncharacterized protein</fullName>
    </submittedName>
</protein>
<dbReference type="RefSeq" id="WP_166507911.1">
    <property type="nucleotide sequence ID" value="NZ_CP043026.1"/>
</dbReference>
<dbReference type="EMBL" id="CP043026">
    <property type="protein sequence ID" value="QEH61519.1"/>
    <property type="molecule type" value="Genomic_DNA"/>
</dbReference>
<dbReference type="AlphaFoldDB" id="A0A5B9Y4B3"/>
<evidence type="ECO:0000313" key="2">
    <source>
        <dbReference type="Proteomes" id="UP000323144"/>
    </source>
</evidence>
<evidence type="ECO:0000313" key="1">
    <source>
        <dbReference type="EMBL" id="QEH61519.1"/>
    </source>
</evidence>
<name>A0A5B9Y4B3_9MOLU</name>
<reference evidence="1 2" key="1">
    <citation type="submission" date="2019-08" db="EMBL/GenBank/DDBJ databases">
        <title>Complete genome sequence of Spiroplasma chinense CCH (DSM 19755).</title>
        <authorList>
            <person name="Shen H.-Y."/>
            <person name="Lin Y.-C."/>
            <person name="Chou L."/>
            <person name="Kuo C.-H."/>
        </authorList>
    </citation>
    <scope>NUCLEOTIDE SEQUENCE [LARGE SCALE GENOMIC DNA]</scope>
    <source>
        <strain evidence="1 2">CCH</strain>
    </source>
</reference>
<sequence>MKFKSWDHYGQIANEIITNEVFVLLSLFGQDNNYLKAIEKRWFDKRDLNDFRFYIEDAFDEIEVKKKPEVDRDSLSCLLRLMAICDTVVEYESLYDISKSYYDDISPKVVLDLRLYDYAFKQYLEGQSSSFLTECKEFQVNIRYKNVMEEIVYALNKLIESKDFNYIKRKAYEVNDLISEILDLLEDNSNSTSEYFEENEVVLYNFAIYYSTRFYFGLLLREKIITEEERVTNSIIEENKPLIEEDEMRISETKMMNEGSDEAFYKTLKN</sequence>